<dbReference type="AlphaFoldDB" id="A0AA36IDW0"/>
<evidence type="ECO:0000256" key="1">
    <source>
        <dbReference type="ARBA" id="ARBA00022737"/>
    </source>
</evidence>
<comment type="caution">
    <text evidence="2">The sequence shown here is derived from an EMBL/GenBank/DDBJ whole genome shotgun (WGS) entry which is preliminary data.</text>
</comment>
<dbReference type="EMBL" id="CAUJNA010001113">
    <property type="protein sequence ID" value="CAJ1384424.1"/>
    <property type="molecule type" value="Genomic_DNA"/>
</dbReference>
<accession>A0AA36IDW0</accession>
<keyword evidence="1" id="KW-0677">Repeat</keyword>
<name>A0AA36IDW0_9DINO</name>
<proteinExistence type="predicted"/>
<dbReference type="PANTHER" id="PTHR47936">
    <property type="entry name" value="PPR_LONG DOMAIN-CONTAINING PROTEIN"/>
    <property type="match status" value="1"/>
</dbReference>
<dbReference type="PANTHER" id="PTHR47936:SF1">
    <property type="entry name" value="PENTATRICOPEPTIDE REPEAT-CONTAINING PROTEIN GUN1, CHLOROPLASTIC"/>
    <property type="match status" value="1"/>
</dbReference>
<dbReference type="Gene3D" id="1.25.40.10">
    <property type="entry name" value="Tetratricopeptide repeat domain"/>
    <property type="match status" value="2"/>
</dbReference>
<gene>
    <name evidence="2" type="ORF">EVOR1521_LOCUS11302</name>
</gene>
<dbReference type="Proteomes" id="UP001178507">
    <property type="component" value="Unassembled WGS sequence"/>
</dbReference>
<reference evidence="2" key="1">
    <citation type="submission" date="2023-08" db="EMBL/GenBank/DDBJ databases">
        <authorList>
            <person name="Chen Y."/>
            <person name="Shah S."/>
            <person name="Dougan E. K."/>
            <person name="Thang M."/>
            <person name="Chan C."/>
        </authorList>
    </citation>
    <scope>NUCLEOTIDE SEQUENCE</scope>
</reference>
<dbReference type="InterPro" id="IPR011990">
    <property type="entry name" value="TPR-like_helical_dom_sf"/>
</dbReference>
<sequence length="660" mass="71866">MARGRVHNDHLQPSDAVAASKALQALAKDGRWRCSMHTFRVFAAGRLQPDAVVMNVLINACAKSKRWLFARQLLVDFTLYGIQRTAATLNSSMSACGALRWAEALGIFDGYRDLRSDLTSATILLRSSRWRSSLQMLKAVEKMALRSNLITYNAALHSVSKDLPWQGVLRFLHGMRATSVQEDAASWEAVGLPWRRALAWPMALGALRAGQVLGVLTRLSAGGQWEHVLHLLRLARSMAGFSVAGHCAKWAQAVSVLRCAKFMALETDTAAQNTLLSSFSRGMLWQQCAKALEEGSAKSVESDVISLNVAMDAARINWHKALAEIGRIRAQGLSGRGIAQGAAVGSATAWDRSLALARALREVAVPTAHGSSALVAAMRGRWQRCEVLLADLRSRRWRTPSAAVFGAVLGAWAAEAKWRQSQEVFRALAIASVQPDAAIYGSASIAQDWSFALLLLDHMQQRALEATCSNFNIAVDACEWSVAFHLVRMEERVRPDLVTWSCLAASTRWREALAVKGRAARLGQGRSQILCSTSIAACQQAQWQQALQLLHGDVKGDAVMYGAAASVCEKDARWQCGLRLMADAHERFLEVSIMLNTIATLCERSGSWEFPLALLRSNSSAVMLHAAIRASEGHSASSVVRCCAALAQGVMRTLAENAAR</sequence>
<evidence type="ECO:0000313" key="2">
    <source>
        <dbReference type="EMBL" id="CAJ1384424.1"/>
    </source>
</evidence>
<organism evidence="2 3">
    <name type="scientific">Effrenium voratum</name>
    <dbReference type="NCBI Taxonomy" id="2562239"/>
    <lineage>
        <taxon>Eukaryota</taxon>
        <taxon>Sar</taxon>
        <taxon>Alveolata</taxon>
        <taxon>Dinophyceae</taxon>
        <taxon>Suessiales</taxon>
        <taxon>Symbiodiniaceae</taxon>
        <taxon>Effrenium</taxon>
    </lineage>
</organism>
<evidence type="ECO:0008006" key="4">
    <source>
        <dbReference type="Google" id="ProtNLM"/>
    </source>
</evidence>
<protein>
    <recommendedName>
        <fullName evidence="4">Pentatricopeptide repeat-containing protein, chloroplastic</fullName>
    </recommendedName>
</protein>
<evidence type="ECO:0000313" key="3">
    <source>
        <dbReference type="Proteomes" id="UP001178507"/>
    </source>
</evidence>
<keyword evidence="3" id="KW-1185">Reference proteome</keyword>